<dbReference type="AlphaFoldDB" id="A0A1H8JC10"/>
<name>A0A1H8JC10_9ACTN</name>
<dbReference type="InterPro" id="IPR023286">
    <property type="entry name" value="ABATE_dom_sf"/>
</dbReference>
<dbReference type="Pfam" id="PF11706">
    <property type="entry name" value="zf-CGNR"/>
    <property type="match status" value="1"/>
</dbReference>
<evidence type="ECO:0000313" key="2">
    <source>
        <dbReference type="EMBL" id="SEN77727.1"/>
    </source>
</evidence>
<proteinExistence type="predicted"/>
<dbReference type="PANTHER" id="PTHR35525">
    <property type="entry name" value="BLL6575 PROTEIN"/>
    <property type="match status" value="1"/>
</dbReference>
<dbReference type="InterPro" id="IPR021005">
    <property type="entry name" value="Znf_CGNR"/>
</dbReference>
<sequence length="203" mass="22016">MVTWAALGRYGVDPAPEGLAFVQDLLATVAAGGKQREDLLADLATAQDWLGGALAAWAEAAGTAPVGVTLAHDDLEQLRGFRDDLHRLVAASHDGTHDGVPPHSVALPTVALGSRWDEAGRVRLLPRGSGWRKVASVVAVEMFSAQRDGTWERLKTCRNSRCGVPFYDRSRNNGGVWHDVKVCGNAANLRAYRARRRLRQETV</sequence>
<dbReference type="OrthoDB" id="123307at2"/>
<dbReference type="Proteomes" id="UP000181951">
    <property type="component" value="Unassembled WGS sequence"/>
</dbReference>
<evidence type="ECO:0000259" key="1">
    <source>
        <dbReference type="Pfam" id="PF11706"/>
    </source>
</evidence>
<dbReference type="InterPro" id="IPR010852">
    <property type="entry name" value="ABATE"/>
</dbReference>
<dbReference type="RefSeq" id="WP_069466822.1">
    <property type="nucleotide sequence ID" value="NZ_FODD01000010.1"/>
</dbReference>
<dbReference type="EMBL" id="FODD01000010">
    <property type="protein sequence ID" value="SEN77727.1"/>
    <property type="molecule type" value="Genomic_DNA"/>
</dbReference>
<organism evidence="2 3">
    <name type="scientific">Actinacidiphila rubida</name>
    <dbReference type="NCBI Taxonomy" id="310780"/>
    <lineage>
        <taxon>Bacteria</taxon>
        <taxon>Bacillati</taxon>
        <taxon>Actinomycetota</taxon>
        <taxon>Actinomycetes</taxon>
        <taxon>Kitasatosporales</taxon>
        <taxon>Streptomycetaceae</taxon>
        <taxon>Actinacidiphila</taxon>
    </lineage>
</organism>
<dbReference type="Gene3D" id="1.10.3300.10">
    <property type="entry name" value="Jann2411-like domain"/>
    <property type="match status" value="1"/>
</dbReference>
<evidence type="ECO:0000313" key="3">
    <source>
        <dbReference type="Proteomes" id="UP000181951"/>
    </source>
</evidence>
<dbReference type="PANTHER" id="PTHR35525:SF3">
    <property type="entry name" value="BLL6575 PROTEIN"/>
    <property type="match status" value="1"/>
</dbReference>
<dbReference type="STRING" id="310780.SAMN05216267_10107"/>
<dbReference type="SUPFAM" id="SSF160904">
    <property type="entry name" value="Jann2411-like"/>
    <property type="match status" value="1"/>
</dbReference>
<gene>
    <name evidence="2" type="ORF">SAMN05216267_10107</name>
</gene>
<keyword evidence="3" id="KW-1185">Reference proteome</keyword>
<protein>
    <submittedName>
        <fullName evidence="2">Putative stress-induced transcription regulator</fullName>
    </submittedName>
</protein>
<accession>A0A1H8JC10</accession>
<reference evidence="2 3" key="1">
    <citation type="submission" date="2016-10" db="EMBL/GenBank/DDBJ databases">
        <authorList>
            <person name="de Groot N.N."/>
        </authorList>
    </citation>
    <scope>NUCLEOTIDE SEQUENCE [LARGE SCALE GENOMIC DNA]</scope>
    <source>
        <strain evidence="2 3">CGMCC 4.2026</strain>
    </source>
</reference>
<dbReference type="Pfam" id="PF07336">
    <property type="entry name" value="ABATE"/>
    <property type="match status" value="1"/>
</dbReference>
<feature type="domain" description="Zinc finger CGNR" evidence="1">
    <location>
        <begin position="153"/>
        <end position="196"/>
    </location>
</feature>